<evidence type="ECO:0000313" key="3">
    <source>
        <dbReference type="Proteomes" id="UP001521785"/>
    </source>
</evidence>
<proteinExistence type="predicted"/>
<accession>A0ABR3RDD5</accession>
<dbReference type="Proteomes" id="UP001521785">
    <property type="component" value="Unassembled WGS sequence"/>
</dbReference>
<keyword evidence="1" id="KW-0472">Membrane</keyword>
<name>A0ABR3RDD5_9PLEO</name>
<evidence type="ECO:0000313" key="2">
    <source>
        <dbReference type="EMBL" id="KAL1602377.1"/>
    </source>
</evidence>
<protein>
    <submittedName>
        <fullName evidence="2">Uncharacterized protein</fullName>
    </submittedName>
</protein>
<keyword evidence="1" id="KW-1133">Transmembrane helix</keyword>
<dbReference type="PANTHER" id="PTHR34414">
    <property type="entry name" value="HET DOMAIN-CONTAINING PROTEIN-RELATED"/>
    <property type="match status" value="1"/>
</dbReference>
<dbReference type="EMBL" id="JAKJXO020000007">
    <property type="protein sequence ID" value="KAL1602377.1"/>
    <property type="molecule type" value="Genomic_DNA"/>
</dbReference>
<sequence length="344" mass="39570">MAPNPPFLKHHALDQQTLAPFQGPSQTPTIHHVPDQPSVPLNNQEVQDFLTAELQTTILDRMYNWLWLCATKESHRIDALHQHLFKGRSILPTEDPALHLIWFKDKVCIKPIPLCLLNHSFWLHFLPPSPEAPSALPPSSTRLALGFLRSYAYLIRHRSDLAIAVENGLLPKHVDWLQWAHFIAPFRNVQDLDVAPRYHFGQLRLTRLNLLIRVLRPRSRDDAGTNRHYYTMHWYTSAYLRQFVSAGVFVFASLSLIMSAMQVILSLPSDMAGRTWTREKDALSFAFWGFCVTVLVLLAFSWMLLLAGPVVYFGAQQVFGYKMKERFERDMERVRKSGEGKMGA</sequence>
<dbReference type="PANTHER" id="PTHR34414:SF1">
    <property type="entry name" value="SUBTILISIN-LIKE SERINE PROTEASE"/>
    <property type="match status" value="1"/>
</dbReference>
<comment type="caution">
    <text evidence="2">The sequence shown here is derived from an EMBL/GenBank/DDBJ whole genome shotgun (WGS) entry which is preliminary data.</text>
</comment>
<dbReference type="InterPro" id="IPR046536">
    <property type="entry name" value="DUF6601"/>
</dbReference>
<feature type="transmembrane region" description="Helical" evidence="1">
    <location>
        <begin position="243"/>
        <end position="265"/>
    </location>
</feature>
<keyword evidence="3" id="KW-1185">Reference proteome</keyword>
<gene>
    <name evidence="2" type="ORF">SLS60_005793</name>
</gene>
<dbReference type="Pfam" id="PF20246">
    <property type="entry name" value="DUF6601"/>
    <property type="match status" value="1"/>
</dbReference>
<evidence type="ECO:0000256" key="1">
    <source>
        <dbReference type="SAM" id="Phobius"/>
    </source>
</evidence>
<feature type="transmembrane region" description="Helical" evidence="1">
    <location>
        <begin position="285"/>
        <end position="315"/>
    </location>
</feature>
<organism evidence="2 3">
    <name type="scientific">Paraconiothyrium brasiliense</name>
    <dbReference type="NCBI Taxonomy" id="300254"/>
    <lineage>
        <taxon>Eukaryota</taxon>
        <taxon>Fungi</taxon>
        <taxon>Dikarya</taxon>
        <taxon>Ascomycota</taxon>
        <taxon>Pezizomycotina</taxon>
        <taxon>Dothideomycetes</taxon>
        <taxon>Pleosporomycetidae</taxon>
        <taxon>Pleosporales</taxon>
        <taxon>Massarineae</taxon>
        <taxon>Didymosphaeriaceae</taxon>
        <taxon>Paraconiothyrium</taxon>
    </lineage>
</organism>
<keyword evidence="1" id="KW-0812">Transmembrane</keyword>
<reference evidence="2 3" key="1">
    <citation type="submission" date="2024-02" db="EMBL/GenBank/DDBJ databases">
        <title>De novo assembly and annotation of 12 fungi associated with fruit tree decline syndrome in Ontario, Canada.</title>
        <authorList>
            <person name="Sulman M."/>
            <person name="Ellouze W."/>
            <person name="Ilyukhin E."/>
        </authorList>
    </citation>
    <scope>NUCLEOTIDE SEQUENCE [LARGE SCALE GENOMIC DNA]</scope>
    <source>
        <strain evidence="2 3">M42-189</strain>
    </source>
</reference>